<dbReference type="InterPro" id="IPR001296">
    <property type="entry name" value="Glyco_trans_1"/>
</dbReference>
<organism evidence="2 3">
    <name type="scientific">[Clostridium] celerecrescens 18A</name>
    <dbReference type="NCBI Taxonomy" id="1286362"/>
    <lineage>
        <taxon>Bacteria</taxon>
        <taxon>Bacillati</taxon>
        <taxon>Bacillota</taxon>
        <taxon>Clostridia</taxon>
        <taxon>Lachnospirales</taxon>
        <taxon>Lachnospiraceae</taxon>
        <taxon>Lacrimispora</taxon>
    </lineage>
</organism>
<dbReference type="Gene3D" id="3.40.50.720">
    <property type="entry name" value="NAD(P)-binding Rossmann-like Domain"/>
    <property type="match status" value="1"/>
</dbReference>
<dbReference type="Pfam" id="PF16994">
    <property type="entry name" value="Glyco_trans_4_5"/>
    <property type="match status" value="1"/>
</dbReference>
<feature type="domain" description="Glycosyl transferase family 1" evidence="1">
    <location>
        <begin position="276"/>
        <end position="430"/>
    </location>
</feature>
<dbReference type="PANTHER" id="PTHR12526">
    <property type="entry name" value="GLYCOSYLTRANSFERASE"/>
    <property type="match status" value="1"/>
</dbReference>
<comment type="caution">
    <text evidence="2">The sequence shown here is derived from an EMBL/GenBank/DDBJ whole genome shotgun (WGS) entry which is preliminary data.</text>
</comment>
<keyword evidence="2" id="KW-0808">Transferase</keyword>
<evidence type="ECO:0000259" key="1">
    <source>
        <dbReference type="Pfam" id="PF00534"/>
    </source>
</evidence>
<dbReference type="OrthoDB" id="1669125at2"/>
<proteinExistence type="predicted"/>
<dbReference type="PANTHER" id="PTHR12526:SF638">
    <property type="entry name" value="SPORE COAT PROTEIN SA"/>
    <property type="match status" value="1"/>
</dbReference>
<dbReference type="GO" id="GO:0016757">
    <property type="term" value="F:glycosyltransferase activity"/>
    <property type="evidence" value="ECO:0007669"/>
    <property type="project" value="InterPro"/>
</dbReference>
<name>A0A2M8ZCH8_9FIRM</name>
<dbReference type="AlphaFoldDB" id="A0A2M8ZCH8"/>
<dbReference type="Proteomes" id="UP000231092">
    <property type="component" value="Unassembled WGS sequence"/>
</dbReference>
<dbReference type="InterPro" id="IPR041693">
    <property type="entry name" value="Glyco_trans_4_5"/>
</dbReference>
<dbReference type="SUPFAM" id="SSF53756">
    <property type="entry name" value="UDP-Glycosyltransferase/glycogen phosphorylase"/>
    <property type="match status" value="1"/>
</dbReference>
<evidence type="ECO:0000313" key="2">
    <source>
        <dbReference type="EMBL" id="PJJ31140.1"/>
    </source>
</evidence>
<reference evidence="2 3" key="1">
    <citation type="submission" date="2017-11" db="EMBL/GenBank/DDBJ databases">
        <title>Understudied soil microbes with underappreciated capabilities: Untangling the Clostridium saccharolyticum group.</title>
        <authorList>
            <person name="Leschine S."/>
        </authorList>
    </citation>
    <scope>NUCLEOTIDE SEQUENCE [LARGE SCALE GENOMIC DNA]</scope>
    <source>
        <strain evidence="2 3">18A</strain>
    </source>
</reference>
<dbReference type="CDD" id="cd03801">
    <property type="entry name" value="GT4_PimA-like"/>
    <property type="match status" value="1"/>
</dbReference>
<protein>
    <submittedName>
        <fullName evidence="2">Glycosyltransferase involved in cell wall biosynthesis</fullName>
    </submittedName>
</protein>
<sequence length="459" mass="53022">MKMGDIMRIIIFGTGKMYEHYKHELSKLPIIAFLDNDPNKQGAVFDGVIIESPANIHQYSYDYIVIMSIHHKEMREQLLREGVSDSRIIDIEHKGFLENLYEIKYFCKKKRQNNRKSILLCSHDFCLTGAPLVLYYAASLLKDYYNVSVFSKLDGPLKYDFLELGISVVICNDISADNLEIYKFFDEFDLLFVNTLIFSSNINEMATLNKPVLWWLHEDKDVYDSLGISGMKYILNENIYPYSVSTCVDTAFYQSYNAEIKRMRYGIPYESNKYESKVEGKFIFAIIGSVGKRKAQEIFVEATKKISSVKNCVEYWIIGEIGERDRRRFEKLKDVRVFGGLSHEQVMELYSDIDVIVCPSLYDPLPVVLTEGMMLKKVCIMSESTGTAEIVEPYKNGLICKSGDADDLAEKMLWVINNKEKLSDIREGAYHIYKDYFSLNQFKNNLMNNINDLLSMAGK</sequence>
<dbReference type="EMBL" id="PGET01000001">
    <property type="protein sequence ID" value="PJJ31140.1"/>
    <property type="molecule type" value="Genomic_DNA"/>
</dbReference>
<gene>
    <name evidence="2" type="ORF">H171_4780</name>
</gene>
<evidence type="ECO:0000313" key="3">
    <source>
        <dbReference type="Proteomes" id="UP000231092"/>
    </source>
</evidence>
<dbReference type="Pfam" id="PF00534">
    <property type="entry name" value="Glycos_transf_1"/>
    <property type="match status" value="1"/>
</dbReference>
<accession>A0A2M8ZCH8</accession>
<dbReference type="Gene3D" id="3.40.50.2000">
    <property type="entry name" value="Glycogen Phosphorylase B"/>
    <property type="match status" value="1"/>
</dbReference>